<dbReference type="Proteomes" id="UP000620124">
    <property type="component" value="Unassembled WGS sequence"/>
</dbReference>
<sequence>MVTKCFRTLHKIHTFVETQQKGSKVKKFFHKGELNALLRDCKTGLEQGFNFFEIQKVNFMTDIVKMRQDAEQKHKESIHDKQNVFGILQKLQLNFNVAI</sequence>
<dbReference type="EMBL" id="JACAZI010000005">
    <property type="protein sequence ID" value="KAF7359939.1"/>
    <property type="molecule type" value="Genomic_DNA"/>
</dbReference>
<comment type="caution">
    <text evidence="1">The sequence shown here is derived from an EMBL/GenBank/DDBJ whole genome shotgun (WGS) entry which is preliminary data.</text>
</comment>
<evidence type="ECO:0000313" key="1">
    <source>
        <dbReference type="EMBL" id="KAF7359939.1"/>
    </source>
</evidence>
<proteinExistence type="predicted"/>
<dbReference type="OrthoDB" id="3043320at2759"/>
<protein>
    <submittedName>
        <fullName evidence="1">Uncharacterized protein</fullName>
    </submittedName>
</protein>
<accession>A0A8H6YJ37</accession>
<keyword evidence="2" id="KW-1185">Reference proteome</keyword>
<evidence type="ECO:0000313" key="2">
    <source>
        <dbReference type="Proteomes" id="UP000620124"/>
    </source>
</evidence>
<organism evidence="1 2">
    <name type="scientific">Mycena venus</name>
    <dbReference type="NCBI Taxonomy" id="2733690"/>
    <lineage>
        <taxon>Eukaryota</taxon>
        <taxon>Fungi</taxon>
        <taxon>Dikarya</taxon>
        <taxon>Basidiomycota</taxon>
        <taxon>Agaricomycotina</taxon>
        <taxon>Agaricomycetes</taxon>
        <taxon>Agaricomycetidae</taxon>
        <taxon>Agaricales</taxon>
        <taxon>Marasmiineae</taxon>
        <taxon>Mycenaceae</taxon>
        <taxon>Mycena</taxon>
    </lineage>
</organism>
<name>A0A8H6YJ37_9AGAR</name>
<dbReference type="AlphaFoldDB" id="A0A8H6YJ37"/>
<reference evidence="1" key="1">
    <citation type="submission" date="2020-05" db="EMBL/GenBank/DDBJ databases">
        <title>Mycena genomes resolve the evolution of fungal bioluminescence.</title>
        <authorList>
            <person name="Tsai I.J."/>
        </authorList>
    </citation>
    <scope>NUCLEOTIDE SEQUENCE</scope>
    <source>
        <strain evidence="1">CCC161011</strain>
    </source>
</reference>
<gene>
    <name evidence="1" type="ORF">MVEN_00720300</name>
</gene>